<evidence type="ECO:0000313" key="14">
    <source>
        <dbReference type="EMBL" id="RXR22149.1"/>
    </source>
</evidence>
<keyword evidence="3" id="KW-1003">Cell membrane</keyword>
<feature type="transmembrane region" description="Helical" evidence="12">
    <location>
        <begin position="187"/>
        <end position="204"/>
    </location>
</feature>
<dbReference type="PANTHER" id="PTHR32282:SF11">
    <property type="entry name" value="PENICILLIN-BINDING PROTEIN 1B"/>
    <property type="match status" value="1"/>
</dbReference>
<gene>
    <name evidence="14" type="ORF">EQG61_09100</name>
</gene>
<evidence type="ECO:0000259" key="13">
    <source>
        <dbReference type="Pfam" id="PF00912"/>
    </source>
</evidence>
<dbReference type="Proteomes" id="UP000289857">
    <property type="component" value="Unassembled WGS sequence"/>
</dbReference>
<evidence type="ECO:0000256" key="1">
    <source>
        <dbReference type="ARBA" id="ARBA00004236"/>
    </source>
</evidence>
<comment type="pathway">
    <text evidence="2">Cell wall biogenesis; peptidoglycan biosynthesis.</text>
</comment>
<dbReference type="AlphaFoldDB" id="A0A4Q1K7K3"/>
<dbReference type="SUPFAM" id="SSF53955">
    <property type="entry name" value="Lysozyme-like"/>
    <property type="match status" value="1"/>
</dbReference>
<keyword evidence="6" id="KW-0133">Cell shape</keyword>
<dbReference type="InterPro" id="IPR036950">
    <property type="entry name" value="PBP_transglycosylase"/>
</dbReference>
<keyword evidence="12" id="KW-0812">Transmembrane</keyword>
<sequence length="434" mass="50860">MDSKAEQYYPTYTFKPENRDVVLLEFEEAQKIANGQEKVYGQVTNILLAVVTVLIPLFFKQDKENSQTLNLIKENALFFSAIIFLFGALLLRYFVDLQKKITINGRKVVTLRTMLGLDYGHIHLTLPNWRVEGATNPYAIKYFNGWLMFQSMPFWVLTIGVNAIWWLTTTDRPAFPILINDKIIFKIPWLVGNLIITIVYLYVFRRNLNDTHETSFLNIGRFLADIIRFKLIDNFEYTIYRAKLEVVEMTRLKVNFENLKSILIDIEDKTFYSNQGISIKAIIRGIISQFRSLRKSFRLLESGGSTITMQLARTLFIPSNQNKYLRKFFEIWIALWLQRKFTKHEIINLYIVSVRYDYGVMGLSKAIKHFYGNIKRKALTPEECFVLVERLSNVSGTYRQERVDYLITKSTVSLDSNKINNIYQTLKEQGKIKK</sequence>
<dbReference type="GO" id="GO:0030288">
    <property type="term" value="C:outer membrane-bounded periplasmic space"/>
    <property type="evidence" value="ECO:0007669"/>
    <property type="project" value="TreeGrafter"/>
</dbReference>
<dbReference type="InterPro" id="IPR050396">
    <property type="entry name" value="Glycosyltr_51/Transpeptidase"/>
</dbReference>
<evidence type="ECO:0000256" key="8">
    <source>
        <dbReference type="ARBA" id="ARBA00023136"/>
    </source>
</evidence>
<dbReference type="GO" id="GO:0009002">
    <property type="term" value="F:serine-type D-Ala-D-Ala carboxypeptidase activity"/>
    <property type="evidence" value="ECO:0007669"/>
    <property type="project" value="UniProtKB-EC"/>
</dbReference>
<feature type="transmembrane region" description="Helical" evidence="12">
    <location>
        <begin position="39"/>
        <end position="59"/>
    </location>
</feature>
<keyword evidence="5" id="KW-0808">Transferase</keyword>
<dbReference type="Pfam" id="PF00912">
    <property type="entry name" value="Transgly"/>
    <property type="match status" value="1"/>
</dbReference>
<dbReference type="GO" id="GO:0008955">
    <property type="term" value="F:peptidoglycan glycosyltransferase activity"/>
    <property type="evidence" value="ECO:0007669"/>
    <property type="project" value="UniProtKB-EC"/>
</dbReference>
<dbReference type="RefSeq" id="WP_129461609.1">
    <property type="nucleotide sequence ID" value="NZ_SBKN01000005.1"/>
</dbReference>
<dbReference type="OrthoDB" id="9766909at2"/>
<evidence type="ECO:0000256" key="2">
    <source>
        <dbReference type="ARBA" id="ARBA00004752"/>
    </source>
</evidence>
<evidence type="ECO:0000256" key="4">
    <source>
        <dbReference type="ARBA" id="ARBA00022676"/>
    </source>
</evidence>
<organism evidence="14 15">
    <name type="scientific">Flavobacterium stagni</name>
    <dbReference type="NCBI Taxonomy" id="2506421"/>
    <lineage>
        <taxon>Bacteria</taxon>
        <taxon>Pseudomonadati</taxon>
        <taxon>Bacteroidota</taxon>
        <taxon>Flavobacteriia</taxon>
        <taxon>Flavobacteriales</taxon>
        <taxon>Flavobacteriaceae</taxon>
        <taxon>Flavobacterium</taxon>
    </lineage>
</organism>
<evidence type="ECO:0000256" key="12">
    <source>
        <dbReference type="SAM" id="Phobius"/>
    </source>
</evidence>
<evidence type="ECO:0000256" key="7">
    <source>
        <dbReference type="ARBA" id="ARBA00022984"/>
    </source>
</evidence>
<dbReference type="GO" id="GO:0009252">
    <property type="term" value="P:peptidoglycan biosynthetic process"/>
    <property type="evidence" value="ECO:0007669"/>
    <property type="project" value="UniProtKB-KW"/>
</dbReference>
<evidence type="ECO:0000256" key="6">
    <source>
        <dbReference type="ARBA" id="ARBA00022960"/>
    </source>
</evidence>
<keyword evidence="9" id="KW-0961">Cell wall biogenesis/degradation</keyword>
<feature type="transmembrane region" description="Helical" evidence="12">
    <location>
        <begin position="75"/>
        <end position="95"/>
    </location>
</feature>
<name>A0A4Q1K7K3_9FLAO</name>
<dbReference type="EMBL" id="SBKN01000005">
    <property type="protein sequence ID" value="RXR22149.1"/>
    <property type="molecule type" value="Genomic_DNA"/>
</dbReference>
<dbReference type="InterPro" id="IPR001264">
    <property type="entry name" value="Glyco_trans_51"/>
</dbReference>
<dbReference type="Gene3D" id="1.10.3810.10">
    <property type="entry name" value="Biosynthetic peptidoglycan transglycosylase-like"/>
    <property type="match status" value="1"/>
</dbReference>
<dbReference type="GO" id="GO:0071555">
    <property type="term" value="P:cell wall organization"/>
    <property type="evidence" value="ECO:0007669"/>
    <property type="project" value="UniProtKB-KW"/>
</dbReference>
<proteinExistence type="predicted"/>
<evidence type="ECO:0000256" key="10">
    <source>
        <dbReference type="ARBA" id="ARBA00034000"/>
    </source>
</evidence>
<protein>
    <submittedName>
        <fullName evidence="14">Penicillin-binding protein 1A</fullName>
    </submittedName>
</protein>
<keyword evidence="15" id="KW-1185">Reference proteome</keyword>
<reference evidence="15" key="1">
    <citation type="submission" date="2019-01" db="EMBL/GenBank/DDBJ databases">
        <title>Cytophagaceae bacterium strain CAR-16.</title>
        <authorList>
            <person name="Chen W.-M."/>
        </authorList>
    </citation>
    <scope>NUCLEOTIDE SEQUENCE [LARGE SCALE GENOMIC DNA]</scope>
    <source>
        <strain evidence="15">WWJ-16</strain>
    </source>
</reference>
<accession>A0A4Q1K7K3</accession>
<evidence type="ECO:0000256" key="11">
    <source>
        <dbReference type="ARBA" id="ARBA00049902"/>
    </source>
</evidence>
<comment type="caution">
    <text evidence="14">The sequence shown here is derived from an EMBL/GenBank/DDBJ whole genome shotgun (WGS) entry which is preliminary data.</text>
</comment>
<keyword evidence="7" id="KW-0573">Peptidoglycan synthesis</keyword>
<keyword evidence="12" id="KW-1133">Transmembrane helix</keyword>
<comment type="subcellular location">
    <subcellularLocation>
        <location evidence="1">Cell membrane</location>
    </subcellularLocation>
</comment>
<comment type="catalytic activity">
    <reaction evidence="10">
        <text>Preferential cleavage: (Ac)2-L-Lys-D-Ala-|-D-Ala. Also transpeptidation of peptidyl-alanyl moieties that are N-acyl substituents of D-alanine.</text>
        <dbReference type="EC" id="3.4.16.4"/>
    </reaction>
</comment>
<dbReference type="GO" id="GO:0005886">
    <property type="term" value="C:plasma membrane"/>
    <property type="evidence" value="ECO:0007669"/>
    <property type="project" value="UniProtKB-SubCell"/>
</dbReference>
<evidence type="ECO:0000256" key="3">
    <source>
        <dbReference type="ARBA" id="ARBA00022475"/>
    </source>
</evidence>
<dbReference type="PANTHER" id="PTHR32282">
    <property type="entry name" value="BINDING PROTEIN TRANSPEPTIDASE, PUTATIVE-RELATED"/>
    <property type="match status" value="1"/>
</dbReference>
<dbReference type="InterPro" id="IPR023346">
    <property type="entry name" value="Lysozyme-like_dom_sf"/>
</dbReference>
<evidence type="ECO:0000256" key="5">
    <source>
        <dbReference type="ARBA" id="ARBA00022679"/>
    </source>
</evidence>
<evidence type="ECO:0000256" key="9">
    <source>
        <dbReference type="ARBA" id="ARBA00023316"/>
    </source>
</evidence>
<feature type="domain" description="Glycosyl transferase family 51" evidence="13">
    <location>
        <begin position="251"/>
        <end position="397"/>
    </location>
</feature>
<keyword evidence="8 12" id="KW-0472">Membrane</keyword>
<dbReference type="GO" id="GO:0008360">
    <property type="term" value="P:regulation of cell shape"/>
    <property type="evidence" value="ECO:0007669"/>
    <property type="project" value="UniProtKB-KW"/>
</dbReference>
<evidence type="ECO:0000313" key="15">
    <source>
        <dbReference type="Proteomes" id="UP000289857"/>
    </source>
</evidence>
<keyword evidence="4" id="KW-0328">Glycosyltransferase</keyword>
<feature type="transmembrane region" description="Helical" evidence="12">
    <location>
        <begin position="146"/>
        <end position="167"/>
    </location>
</feature>
<comment type="catalytic activity">
    <reaction evidence="11">
        <text>[GlcNAc-(1-&gt;4)-Mur2Ac(oyl-L-Ala-gamma-D-Glu-L-Lys-D-Ala-D-Ala)](n)-di-trans,octa-cis-undecaprenyl diphosphate + beta-D-GlcNAc-(1-&gt;4)-Mur2Ac(oyl-L-Ala-gamma-D-Glu-L-Lys-D-Ala-D-Ala)-di-trans,octa-cis-undecaprenyl diphosphate = [GlcNAc-(1-&gt;4)-Mur2Ac(oyl-L-Ala-gamma-D-Glu-L-Lys-D-Ala-D-Ala)](n+1)-di-trans,octa-cis-undecaprenyl diphosphate + di-trans,octa-cis-undecaprenyl diphosphate + H(+)</text>
        <dbReference type="Rhea" id="RHEA:23708"/>
        <dbReference type="Rhea" id="RHEA-COMP:9602"/>
        <dbReference type="Rhea" id="RHEA-COMP:9603"/>
        <dbReference type="ChEBI" id="CHEBI:15378"/>
        <dbReference type="ChEBI" id="CHEBI:58405"/>
        <dbReference type="ChEBI" id="CHEBI:60033"/>
        <dbReference type="ChEBI" id="CHEBI:78435"/>
        <dbReference type="EC" id="2.4.99.28"/>
    </reaction>
</comment>